<gene>
    <name evidence="1" type="ORF">QR695_14850</name>
</gene>
<protein>
    <submittedName>
        <fullName evidence="1">Uncharacterized protein</fullName>
    </submittedName>
</protein>
<sequence length="110" mass="12121">MTVEITNGQLILAGSKKVGVAFFSKDVRMKLTLVPKEIHGRKIVFTVVKVKPTDKEIFNDKFLNHSPYITYDARTLTLDLSAIGPLQKVKVGNIKSLALEEGRVVLVIGA</sequence>
<name>A0ABT7MSY9_9BACL</name>
<dbReference type="Proteomes" id="UP001230807">
    <property type="component" value="Unassembled WGS sequence"/>
</dbReference>
<evidence type="ECO:0000313" key="1">
    <source>
        <dbReference type="EMBL" id="MDL5378281.1"/>
    </source>
</evidence>
<proteinExistence type="predicted"/>
<evidence type="ECO:0000313" key="2">
    <source>
        <dbReference type="Proteomes" id="UP001230807"/>
    </source>
</evidence>
<accession>A0ABT7MSY9</accession>
<dbReference type="RefSeq" id="WP_286038573.1">
    <property type="nucleotide sequence ID" value="NZ_CP183077.1"/>
</dbReference>
<reference evidence="1 2" key="1">
    <citation type="submission" date="2023-06" db="EMBL/GenBank/DDBJ databases">
        <title>Influencing factors and mechanism of Cr(VI) reduction by facultative anaerobic Exiguobacterium sp. PY14.</title>
        <authorList>
            <person name="Zou L."/>
        </authorList>
    </citation>
    <scope>NUCLEOTIDE SEQUENCE [LARGE SCALE GENOMIC DNA]</scope>
    <source>
        <strain evidence="1 2">PY14</strain>
    </source>
</reference>
<comment type="caution">
    <text evidence="1">The sequence shown here is derived from an EMBL/GenBank/DDBJ whole genome shotgun (WGS) entry which is preliminary data.</text>
</comment>
<dbReference type="EMBL" id="JASWER010000022">
    <property type="protein sequence ID" value="MDL5378281.1"/>
    <property type="molecule type" value="Genomic_DNA"/>
</dbReference>
<organism evidence="1 2">
    <name type="scientific">Exiguobacterium mexicanum</name>
    <dbReference type="NCBI Taxonomy" id="340146"/>
    <lineage>
        <taxon>Bacteria</taxon>
        <taxon>Bacillati</taxon>
        <taxon>Bacillota</taxon>
        <taxon>Bacilli</taxon>
        <taxon>Bacillales</taxon>
        <taxon>Bacillales Family XII. Incertae Sedis</taxon>
        <taxon>Exiguobacterium</taxon>
    </lineage>
</organism>
<keyword evidence="2" id="KW-1185">Reference proteome</keyword>